<dbReference type="Pfam" id="PF01467">
    <property type="entry name" value="CTP_transf_like"/>
    <property type="match status" value="1"/>
</dbReference>
<dbReference type="NCBIfam" id="TIGR00125">
    <property type="entry name" value="cyt_tran_rel"/>
    <property type="match status" value="1"/>
</dbReference>
<comment type="catalytic activity">
    <reaction evidence="9 10">
        <text>nicotinate beta-D-ribonucleotide + ATP + H(+) = deamido-NAD(+) + diphosphate</text>
        <dbReference type="Rhea" id="RHEA:22860"/>
        <dbReference type="ChEBI" id="CHEBI:15378"/>
        <dbReference type="ChEBI" id="CHEBI:30616"/>
        <dbReference type="ChEBI" id="CHEBI:33019"/>
        <dbReference type="ChEBI" id="CHEBI:57502"/>
        <dbReference type="ChEBI" id="CHEBI:58437"/>
        <dbReference type="EC" id="2.7.7.18"/>
    </reaction>
</comment>
<dbReference type="PANTHER" id="PTHR39321:SF3">
    <property type="entry name" value="PHOSPHOPANTETHEINE ADENYLYLTRANSFERASE"/>
    <property type="match status" value="1"/>
</dbReference>
<feature type="domain" description="Cytidyltransferase-like" evidence="11">
    <location>
        <begin position="9"/>
        <end position="177"/>
    </location>
</feature>
<organism evidence="12 13">
    <name type="scientific">Syntrophomonas zehnderi OL-4</name>
    <dbReference type="NCBI Taxonomy" id="690567"/>
    <lineage>
        <taxon>Bacteria</taxon>
        <taxon>Bacillati</taxon>
        <taxon>Bacillota</taxon>
        <taxon>Clostridia</taxon>
        <taxon>Eubacteriales</taxon>
        <taxon>Syntrophomonadaceae</taxon>
        <taxon>Syntrophomonas</taxon>
    </lineage>
</organism>
<evidence type="ECO:0000256" key="3">
    <source>
        <dbReference type="ARBA" id="ARBA00022642"/>
    </source>
</evidence>
<evidence type="ECO:0000313" key="13">
    <source>
        <dbReference type="Proteomes" id="UP000045545"/>
    </source>
</evidence>
<keyword evidence="7 10" id="KW-0067">ATP-binding</keyword>
<evidence type="ECO:0000256" key="9">
    <source>
        <dbReference type="ARBA" id="ARBA00048721"/>
    </source>
</evidence>
<keyword evidence="13" id="KW-1185">Reference proteome</keyword>
<comment type="function">
    <text evidence="1 10">Catalyzes the reversible adenylation of nicotinate mononucleotide (NaMN) to nicotinic acid adenine dinucleotide (NaAD).</text>
</comment>
<protein>
    <recommendedName>
        <fullName evidence="10">Probable nicotinate-nucleotide adenylyltransferase</fullName>
        <ecNumber evidence="10">2.7.7.18</ecNumber>
    </recommendedName>
    <alternativeName>
        <fullName evidence="10">Deamido-NAD(+) diphosphorylase</fullName>
    </alternativeName>
    <alternativeName>
        <fullName evidence="10">Deamido-NAD(+) pyrophosphorylase</fullName>
    </alternativeName>
    <alternativeName>
        <fullName evidence="10">Nicotinate mononucleotide adenylyltransferase</fullName>
        <shortName evidence="10">NaMN adenylyltransferase</shortName>
    </alternativeName>
</protein>
<dbReference type="Proteomes" id="UP000045545">
    <property type="component" value="Unassembled WGS sequence"/>
</dbReference>
<dbReference type="AlphaFoldDB" id="A0A0E4C925"/>
<dbReference type="RefSeq" id="WP_046498123.1">
    <property type="nucleotide sequence ID" value="NZ_CGIH01000031.1"/>
</dbReference>
<dbReference type="CDD" id="cd02165">
    <property type="entry name" value="NMNAT"/>
    <property type="match status" value="1"/>
</dbReference>
<reference evidence="12 13" key="1">
    <citation type="submission" date="2015-03" db="EMBL/GenBank/DDBJ databases">
        <authorList>
            <person name="Murphy D."/>
        </authorList>
    </citation>
    <scope>NUCLEOTIDE SEQUENCE [LARGE SCALE GENOMIC DNA]</scope>
    <source>
        <strain evidence="12 13">OL-4</strain>
    </source>
</reference>
<dbReference type="Gene3D" id="3.40.50.620">
    <property type="entry name" value="HUPs"/>
    <property type="match status" value="1"/>
</dbReference>
<dbReference type="InterPro" id="IPR005248">
    <property type="entry name" value="NadD/NMNAT"/>
</dbReference>
<sequence>METGRTIGILGGTFDPIHNGHLLAAEWAREDFKLDELIFIPAARPPHKDLQGILESNHRYRMVELAIEDNPDFSVSPIELERAGYSYTVDTITHYLQTYPGIKIYFIIGIDALQIIYTWKDLDRLLTLCRFIVVTRPGYELDKNAACFQSVPAEIWERIEFLYIPALEISSSDIRRRVAVGKTVKYLLPSQVEKYIKENCLYQDINGETYE</sequence>
<evidence type="ECO:0000256" key="4">
    <source>
        <dbReference type="ARBA" id="ARBA00022679"/>
    </source>
</evidence>
<evidence type="ECO:0000256" key="8">
    <source>
        <dbReference type="ARBA" id="ARBA00023027"/>
    </source>
</evidence>
<evidence type="ECO:0000256" key="2">
    <source>
        <dbReference type="ARBA" id="ARBA00005019"/>
    </source>
</evidence>
<keyword evidence="5 10" id="KW-0548">Nucleotidyltransferase</keyword>
<dbReference type="STRING" id="690567.1890"/>
<dbReference type="OrthoDB" id="5295945at2"/>
<accession>A0A0E4C925</accession>
<dbReference type="GO" id="GO:0009435">
    <property type="term" value="P:NAD+ biosynthetic process"/>
    <property type="evidence" value="ECO:0007669"/>
    <property type="project" value="UniProtKB-UniRule"/>
</dbReference>
<dbReference type="InterPro" id="IPR004821">
    <property type="entry name" value="Cyt_trans-like"/>
</dbReference>
<keyword evidence="3 10" id="KW-0662">Pyridine nucleotide biosynthesis</keyword>
<comment type="similarity">
    <text evidence="10">Belongs to the NadD family.</text>
</comment>
<dbReference type="GO" id="GO:0004515">
    <property type="term" value="F:nicotinate-nucleotide adenylyltransferase activity"/>
    <property type="evidence" value="ECO:0007669"/>
    <property type="project" value="UniProtKB-UniRule"/>
</dbReference>
<dbReference type="InterPro" id="IPR014729">
    <property type="entry name" value="Rossmann-like_a/b/a_fold"/>
</dbReference>
<comment type="pathway">
    <text evidence="2 10">Cofactor biosynthesis; NAD(+) biosynthesis; deamido-NAD(+) from nicotinate D-ribonucleotide: step 1/1.</text>
</comment>
<dbReference type="HAMAP" id="MF_00244">
    <property type="entry name" value="NaMN_adenylyltr"/>
    <property type="match status" value="1"/>
</dbReference>
<dbReference type="SUPFAM" id="SSF52374">
    <property type="entry name" value="Nucleotidylyl transferase"/>
    <property type="match status" value="1"/>
</dbReference>
<gene>
    <name evidence="10" type="primary">nadD</name>
    <name evidence="12" type="ORF">1890</name>
</gene>
<name>A0A0E4C925_9FIRM</name>
<evidence type="ECO:0000256" key="1">
    <source>
        <dbReference type="ARBA" id="ARBA00002324"/>
    </source>
</evidence>
<keyword evidence="6 10" id="KW-0547">Nucleotide-binding</keyword>
<dbReference type="NCBIfam" id="TIGR00482">
    <property type="entry name" value="nicotinate (nicotinamide) nucleotide adenylyltransferase"/>
    <property type="match status" value="1"/>
</dbReference>
<dbReference type="NCBIfam" id="NF000840">
    <property type="entry name" value="PRK00071.1-3"/>
    <property type="match status" value="1"/>
</dbReference>
<dbReference type="EC" id="2.7.7.18" evidence="10"/>
<dbReference type="EMBL" id="CGIH01000031">
    <property type="protein sequence ID" value="CFX79813.1"/>
    <property type="molecule type" value="Genomic_DNA"/>
</dbReference>
<evidence type="ECO:0000259" key="11">
    <source>
        <dbReference type="Pfam" id="PF01467"/>
    </source>
</evidence>
<keyword evidence="4 10" id="KW-0808">Transferase</keyword>
<evidence type="ECO:0000256" key="6">
    <source>
        <dbReference type="ARBA" id="ARBA00022741"/>
    </source>
</evidence>
<evidence type="ECO:0000256" key="10">
    <source>
        <dbReference type="HAMAP-Rule" id="MF_00244"/>
    </source>
</evidence>
<keyword evidence="8 10" id="KW-0520">NAD</keyword>
<proteinExistence type="inferred from homology"/>
<evidence type="ECO:0000313" key="12">
    <source>
        <dbReference type="EMBL" id="CFX79813.1"/>
    </source>
</evidence>
<evidence type="ECO:0000256" key="5">
    <source>
        <dbReference type="ARBA" id="ARBA00022695"/>
    </source>
</evidence>
<dbReference type="UniPathway" id="UPA00253">
    <property type="reaction ID" value="UER00332"/>
</dbReference>
<dbReference type="GO" id="GO:0005524">
    <property type="term" value="F:ATP binding"/>
    <property type="evidence" value="ECO:0007669"/>
    <property type="project" value="UniProtKB-KW"/>
</dbReference>
<evidence type="ECO:0000256" key="7">
    <source>
        <dbReference type="ARBA" id="ARBA00022840"/>
    </source>
</evidence>
<dbReference type="PANTHER" id="PTHR39321">
    <property type="entry name" value="NICOTINATE-NUCLEOTIDE ADENYLYLTRANSFERASE-RELATED"/>
    <property type="match status" value="1"/>
</dbReference>